<evidence type="ECO:0000313" key="3">
    <source>
        <dbReference type="Proteomes" id="UP000624703"/>
    </source>
</evidence>
<dbReference type="RefSeq" id="WP_200311443.1">
    <property type="nucleotide sequence ID" value="NZ_JAENIM010000039.1"/>
</dbReference>
<comment type="caution">
    <text evidence="2">The sequence shown here is derived from an EMBL/GenBank/DDBJ whole genome shotgun (WGS) entry which is preliminary data.</text>
</comment>
<dbReference type="InterPro" id="IPR027417">
    <property type="entry name" value="P-loop_NTPase"/>
</dbReference>
<evidence type="ECO:0000259" key="1">
    <source>
        <dbReference type="SMART" id="SM00382"/>
    </source>
</evidence>
<evidence type="ECO:0000313" key="2">
    <source>
        <dbReference type="EMBL" id="MBK1791439.1"/>
    </source>
</evidence>
<name>A0A8J7MCX8_9BACT</name>
<organism evidence="2 3">
    <name type="scientific">Persicirhabdus sediminis</name>
    <dbReference type="NCBI Taxonomy" id="454144"/>
    <lineage>
        <taxon>Bacteria</taxon>
        <taxon>Pseudomonadati</taxon>
        <taxon>Verrucomicrobiota</taxon>
        <taxon>Verrucomicrobiia</taxon>
        <taxon>Verrucomicrobiales</taxon>
        <taxon>Verrucomicrobiaceae</taxon>
        <taxon>Persicirhabdus</taxon>
    </lineage>
</organism>
<dbReference type="InterPro" id="IPR003593">
    <property type="entry name" value="AAA+_ATPase"/>
</dbReference>
<accession>A0A8J7MCX8</accession>
<feature type="domain" description="AAA+ ATPase" evidence="1">
    <location>
        <begin position="194"/>
        <end position="374"/>
    </location>
</feature>
<keyword evidence="3" id="KW-1185">Reference proteome</keyword>
<dbReference type="Proteomes" id="UP000624703">
    <property type="component" value="Unassembled WGS sequence"/>
</dbReference>
<dbReference type="AlphaFoldDB" id="A0A8J7MCX8"/>
<dbReference type="SMART" id="SM00382">
    <property type="entry name" value="AAA"/>
    <property type="match status" value="1"/>
</dbReference>
<dbReference type="EMBL" id="JAENIM010000039">
    <property type="protein sequence ID" value="MBK1791439.1"/>
    <property type="molecule type" value="Genomic_DNA"/>
</dbReference>
<sequence length="554" mass="62367">MKEQFVQLWLEAGNAIIVDKQIRIANTGKAPTYALTDELLLKCAKAVSLYNEYERLSQIIKAHTDELNLTSKIGADTGSELTKDEIALIMSKLEASSRSKEDLGIIDKMLSSKKERRKEDSVGPFKQIDRKQGDQWGPALATYIGTLAADAYPNKITSTLKANPILTKDIIEQYCSISNAANLSTHPLDSALLAKPFTILTGSSGTGKTKQAESLCKHYSNQNSDNHAIVAVGADWTDNRNTLGFVNHLQKDEQNQPVYQSTEILNLLIRANADPTFPYFLILDEMNLSHVERYFADFLSVMEQKDGQFHLHDEGAELTNSATGEQKIPKKLPYPENLFVIGTVNIDETTYMFSPKVLDRANVIEFKVAKDDLENFLKEPHEYPEVERAAEGQAEAFLSLAKQARANDLPQLDANIAEKLNDHLLQLFTIMQQGRFEFAYRTANEITRYMRVSQFQLDDEDEAKWVAEGWEDSFDQQIVQKILPKLHGSIGRVGKLIARLAHFCHTPKDPDQLNDSLMEAAKLDANSAKFKRSFAKLKSMAETLQEEQFVSFIH</sequence>
<reference evidence="2" key="1">
    <citation type="submission" date="2021-01" db="EMBL/GenBank/DDBJ databases">
        <title>Modified the classification status of verrucomicrobia.</title>
        <authorList>
            <person name="Feng X."/>
        </authorList>
    </citation>
    <scope>NUCLEOTIDE SEQUENCE</scope>
    <source>
        <strain evidence="2">_KCTC 22039</strain>
    </source>
</reference>
<dbReference type="SUPFAM" id="SSF52540">
    <property type="entry name" value="P-loop containing nucleoside triphosphate hydrolases"/>
    <property type="match status" value="1"/>
</dbReference>
<protein>
    <recommendedName>
        <fullName evidence="1">AAA+ ATPase domain-containing protein</fullName>
    </recommendedName>
</protein>
<dbReference type="Gene3D" id="3.40.50.300">
    <property type="entry name" value="P-loop containing nucleotide triphosphate hydrolases"/>
    <property type="match status" value="1"/>
</dbReference>
<proteinExistence type="predicted"/>
<gene>
    <name evidence="2" type="ORF">JIN82_09775</name>
</gene>